<dbReference type="KEGG" id="lak:106154106"/>
<evidence type="ECO:0000259" key="3">
    <source>
        <dbReference type="SMART" id="SM00062"/>
    </source>
</evidence>
<keyword evidence="1 2" id="KW-0732">Signal</keyword>
<reference evidence="5" key="1">
    <citation type="submission" date="2025-08" db="UniProtKB">
        <authorList>
            <consortium name="RefSeq"/>
        </authorList>
    </citation>
    <scope>IDENTIFICATION</scope>
    <source>
        <tissue evidence="5">Gonads</tissue>
    </source>
</reference>
<organism evidence="4 5">
    <name type="scientific">Lingula anatina</name>
    <name type="common">Brachiopod</name>
    <name type="synonym">Lingula unguis</name>
    <dbReference type="NCBI Taxonomy" id="7574"/>
    <lineage>
        <taxon>Eukaryota</taxon>
        <taxon>Metazoa</taxon>
        <taxon>Spiralia</taxon>
        <taxon>Lophotrochozoa</taxon>
        <taxon>Brachiopoda</taxon>
        <taxon>Linguliformea</taxon>
        <taxon>Lingulata</taxon>
        <taxon>Lingulida</taxon>
        <taxon>Linguloidea</taxon>
        <taxon>Lingulidae</taxon>
        <taxon>Lingula</taxon>
    </lineage>
</organism>
<feature type="chain" id="PRO_5010273520" evidence="2">
    <location>
        <begin position="34"/>
        <end position="311"/>
    </location>
</feature>
<protein>
    <submittedName>
        <fullName evidence="5">Uncharacterized protein LOC106154106</fullName>
    </submittedName>
</protein>
<evidence type="ECO:0000256" key="1">
    <source>
        <dbReference type="ARBA" id="ARBA00022729"/>
    </source>
</evidence>
<dbReference type="PANTHER" id="PTHR35936:SF19">
    <property type="entry name" value="AMINO-ACID-BINDING PROTEIN YXEM-RELATED"/>
    <property type="match status" value="1"/>
</dbReference>
<keyword evidence="4" id="KW-1185">Reference proteome</keyword>
<evidence type="ECO:0000313" key="4">
    <source>
        <dbReference type="Proteomes" id="UP000085678"/>
    </source>
</evidence>
<dbReference type="GeneID" id="106154106"/>
<feature type="signal peptide" evidence="2">
    <location>
        <begin position="1"/>
        <end position="33"/>
    </location>
</feature>
<sequence>MRIMHFRQTFMTFKMNAAKISTLVFLFAVVGQGESGRRAPPGPPPCPLQPPKVWVFEMPIYPPPLSYLNSSGGFTGLYSELLQAVCEIAEKECDYTTIPVQQCMEAGPSGENIAGEGLMAEWFDGCFGYGITTERQQQVEFSNPFSTLKSNMMVLPSSPLVETQNVTGKIVVFAGGTLSSPQCLINHGVTGFEAIFVNGHAAGLEALESGEADALFNSNNALNTESAELVIINPAGAGTDPDMQCISGTALMTKKGSEAIDWWNEALETYKASGEFLSLCEKYLEIGRQLYFDKIGSYPEGANVHDICFLD</sequence>
<name>A0A1S3HCN8_LINAN</name>
<dbReference type="SMART" id="SM00062">
    <property type="entry name" value="PBPb"/>
    <property type="match status" value="1"/>
</dbReference>
<dbReference type="Proteomes" id="UP000085678">
    <property type="component" value="Unplaced"/>
</dbReference>
<dbReference type="RefSeq" id="XP_013383812.1">
    <property type="nucleotide sequence ID" value="XM_013528358.2"/>
</dbReference>
<dbReference type="SUPFAM" id="SSF53850">
    <property type="entry name" value="Periplasmic binding protein-like II"/>
    <property type="match status" value="1"/>
</dbReference>
<dbReference type="Pfam" id="PF00497">
    <property type="entry name" value="SBP_bac_3"/>
    <property type="match status" value="1"/>
</dbReference>
<feature type="domain" description="Solute-binding protein family 3/N-terminal" evidence="3">
    <location>
        <begin position="55"/>
        <end position="287"/>
    </location>
</feature>
<dbReference type="AlphaFoldDB" id="A0A1S3HCN8"/>
<evidence type="ECO:0000313" key="5">
    <source>
        <dbReference type="RefSeq" id="XP_013383812.1"/>
    </source>
</evidence>
<accession>A0A1S3HCN8</accession>
<dbReference type="Gene3D" id="3.40.190.10">
    <property type="entry name" value="Periplasmic binding protein-like II"/>
    <property type="match status" value="2"/>
</dbReference>
<proteinExistence type="predicted"/>
<evidence type="ECO:0000256" key="2">
    <source>
        <dbReference type="SAM" id="SignalP"/>
    </source>
</evidence>
<gene>
    <name evidence="5" type="primary">LOC106154106</name>
</gene>
<dbReference type="InParanoid" id="A0A1S3HCN8"/>
<dbReference type="PANTHER" id="PTHR35936">
    <property type="entry name" value="MEMBRANE-BOUND LYTIC MUREIN TRANSGLYCOSYLASE F"/>
    <property type="match status" value="1"/>
</dbReference>
<dbReference type="InterPro" id="IPR001638">
    <property type="entry name" value="Solute-binding_3/MltF_N"/>
</dbReference>